<sequence length="93" mass="10941">MENVERKPRAFQEGDTVHISKAKLTFEKGYETNWTEELFTVSECVKRNPLVYRVKGLLGEDIQGTFYAQGLQKVEKNNHFPIEKILRKRIKNK</sequence>
<comment type="caution">
    <text evidence="1">The sequence shown here is derived from an EMBL/GenBank/DDBJ whole genome shotgun (WGS) entry which is preliminary data.</text>
</comment>
<dbReference type="Proteomes" id="UP000499080">
    <property type="component" value="Unassembled WGS sequence"/>
</dbReference>
<accession>A0A4Y2DTN0</accession>
<protein>
    <submittedName>
        <fullName evidence="1">Uncharacterized protein</fullName>
    </submittedName>
</protein>
<dbReference type="PANTHER" id="PTHR46585:SF1">
    <property type="entry name" value="CHROMO DOMAIN-CONTAINING PROTEIN"/>
    <property type="match status" value="1"/>
</dbReference>
<organism evidence="1 2">
    <name type="scientific">Araneus ventricosus</name>
    <name type="common">Orbweaver spider</name>
    <name type="synonym">Epeira ventricosa</name>
    <dbReference type="NCBI Taxonomy" id="182803"/>
    <lineage>
        <taxon>Eukaryota</taxon>
        <taxon>Metazoa</taxon>
        <taxon>Ecdysozoa</taxon>
        <taxon>Arthropoda</taxon>
        <taxon>Chelicerata</taxon>
        <taxon>Arachnida</taxon>
        <taxon>Araneae</taxon>
        <taxon>Araneomorphae</taxon>
        <taxon>Entelegynae</taxon>
        <taxon>Araneoidea</taxon>
        <taxon>Araneidae</taxon>
        <taxon>Araneus</taxon>
    </lineage>
</organism>
<evidence type="ECO:0000313" key="1">
    <source>
        <dbReference type="EMBL" id="GBM20213.1"/>
    </source>
</evidence>
<dbReference type="AlphaFoldDB" id="A0A4Y2DTN0"/>
<evidence type="ECO:0000313" key="2">
    <source>
        <dbReference type="Proteomes" id="UP000499080"/>
    </source>
</evidence>
<dbReference type="PANTHER" id="PTHR46585">
    <property type="entry name" value="INTEGRASE CORE DOMAIN CONTAINING PROTEIN"/>
    <property type="match status" value="1"/>
</dbReference>
<keyword evidence="2" id="KW-1185">Reference proteome</keyword>
<name>A0A4Y2DTN0_ARAVE</name>
<dbReference type="OrthoDB" id="7680611at2759"/>
<dbReference type="EMBL" id="BGPR01000439">
    <property type="protein sequence ID" value="GBM20213.1"/>
    <property type="molecule type" value="Genomic_DNA"/>
</dbReference>
<reference evidence="1 2" key="1">
    <citation type="journal article" date="2019" name="Sci. Rep.">
        <title>Orb-weaving spider Araneus ventricosus genome elucidates the spidroin gene catalogue.</title>
        <authorList>
            <person name="Kono N."/>
            <person name="Nakamura H."/>
            <person name="Ohtoshi R."/>
            <person name="Moran D.A.P."/>
            <person name="Shinohara A."/>
            <person name="Yoshida Y."/>
            <person name="Fujiwara M."/>
            <person name="Mori M."/>
            <person name="Tomita M."/>
            <person name="Arakawa K."/>
        </authorList>
    </citation>
    <scope>NUCLEOTIDE SEQUENCE [LARGE SCALE GENOMIC DNA]</scope>
</reference>
<gene>
    <name evidence="1" type="ORF">AVEN_216637_1</name>
</gene>
<proteinExistence type="predicted"/>